<dbReference type="GO" id="GO:0016887">
    <property type="term" value="F:ATP hydrolysis activity"/>
    <property type="evidence" value="ECO:0007669"/>
    <property type="project" value="InterPro"/>
</dbReference>
<dbReference type="Pfam" id="PF12698">
    <property type="entry name" value="ABC2_membrane_3"/>
    <property type="match status" value="1"/>
</dbReference>
<dbReference type="InterPro" id="IPR003439">
    <property type="entry name" value="ABC_transporter-like_ATP-bd"/>
</dbReference>
<dbReference type="CDD" id="cd03230">
    <property type="entry name" value="ABC_DR_subfamily_A"/>
    <property type="match status" value="1"/>
</dbReference>
<feature type="transmembrane region" description="Helical" evidence="7">
    <location>
        <begin position="553"/>
        <end position="577"/>
    </location>
</feature>
<sequence>MMDIAVELRKGYKYYGKSDHDPNKKIILNHLDMTVEHGSIYGLLGASGCGKTTLLSCIIGCKHLNSGEIYVLGGEPGTLGSGVPGPRIGYMPQEIALVEELTIKETIYYFGRIYDMGAEQIREKYRFLKELLELPDGDRQLGQCSGGQQRRVSFAAALVHTPELLILDEPTVGLDPILREKIWDFLIEETKSTKLAVIITTHYIDETKKASKIGLMRGGVLLAEQSPSEILRTFNTTSLEDAFLSMCLRQGSEEANDHQTDTVNGDIVKDVVVTNNNHHNHIIPNGNGHYQNNVVHDPKKTVLPTEVNSKKNVVYRDSNFTDNNNDKEKRRPSVIEKIKFTSKIRMKALLAKNFIQMIRQPAGLVFLFFYPILQLVCFYSAIGGDPKNLRIGVVNEEIANIGDCHNESLITVFKHDYDCDWHKISCRYLNALNASVAEQIHYKTWDEAYAQARKGNIIGIIRFAPNFTESLADIHENGRKADNGSFDSTDIEIFLDKSDQQVTFFLERNLLVTFKEFAETLMSDCGYPKALGNVPITFMEPVYGSLNEEFTEFMAPGVVMTMIFFLATLVTSTIFINDRLEGIWDRTLVAGIRPLEMLLAHIITQTLVMLIQCMEIIFLAGVVFGTANNGNDFTVIFLLMLLGFAGMCFGLFISIFCDSHTMANFMATGSFYPMIILCGIMWPLEGMPEILRYFAYLLPFTIPSISVRNVLTKGWSFTHPTVLMGYVTTLSWIVGLLLLCLIGLRIKK</sequence>
<dbReference type="SUPFAM" id="SSF52540">
    <property type="entry name" value="P-loop containing nucleoside triphosphate hydrolases"/>
    <property type="match status" value="1"/>
</dbReference>
<keyword evidence="6 7" id="KW-0472">Membrane</keyword>
<dbReference type="PROSITE" id="PS00211">
    <property type="entry name" value="ABC_TRANSPORTER_1"/>
    <property type="match status" value="1"/>
</dbReference>
<dbReference type="Gene3D" id="3.40.50.300">
    <property type="entry name" value="P-loop containing nucleotide triphosphate hydrolases"/>
    <property type="match status" value="1"/>
</dbReference>
<dbReference type="VEuPathDB" id="VectorBase:CSON012244"/>
<feature type="domain" description="ABC transporter" evidence="8">
    <location>
        <begin position="6"/>
        <end position="243"/>
    </location>
</feature>
<dbReference type="AlphaFoldDB" id="A0A336MEP9"/>
<evidence type="ECO:0000256" key="7">
    <source>
        <dbReference type="SAM" id="Phobius"/>
    </source>
</evidence>
<dbReference type="VEuPathDB" id="VectorBase:CSON014341"/>
<dbReference type="GO" id="GO:0016020">
    <property type="term" value="C:membrane"/>
    <property type="evidence" value="ECO:0007669"/>
    <property type="project" value="UniProtKB-SubCell"/>
</dbReference>
<dbReference type="EMBL" id="UFQT01000793">
    <property type="protein sequence ID" value="SSX27283.1"/>
    <property type="molecule type" value="Genomic_DNA"/>
</dbReference>
<accession>A0A336MEP9</accession>
<feature type="transmembrane region" description="Helical" evidence="7">
    <location>
        <begin position="633"/>
        <end position="656"/>
    </location>
</feature>
<proteinExistence type="predicted"/>
<feature type="transmembrane region" description="Helical" evidence="7">
    <location>
        <begin position="362"/>
        <end position="382"/>
    </location>
</feature>
<comment type="subcellular location">
    <subcellularLocation>
        <location evidence="1">Membrane</location>
        <topology evidence="1">Multi-pass membrane protein</topology>
    </subcellularLocation>
</comment>
<dbReference type="InterPro" id="IPR013525">
    <property type="entry name" value="ABC2_TM"/>
</dbReference>
<reference evidence="11" key="1">
    <citation type="submission" date="2018-07" db="EMBL/GenBank/DDBJ databases">
        <authorList>
            <person name="Quirk P.G."/>
            <person name="Krulwich T.A."/>
        </authorList>
    </citation>
    <scope>NUCLEOTIDE SEQUENCE</scope>
</reference>
<keyword evidence="2 7" id="KW-0812">Transmembrane</keyword>
<feature type="domain" description="ABC transmembrane type-2" evidence="9">
    <location>
        <begin position="519"/>
        <end position="747"/>
    </location>
</feature>
<evidence type="ECO:0000256" key="3">
    <source>
        <dbReference type="ARBA" id="ARBA00022741"/>
    </source>
</evidence>
<evidence type="ECO:0000256" key="6">
    <source>
        <dbReference type="ARBA" id="ARBA00023136"/>
    </source>
</evidence>
<evidence type="ECO:0000256" key="5">
    <source>
        <dbReference type="ARBA" id="ARBA00022989"/>
    </source>
</evidence>
<dbReference type="Pfam" id="PF00005">
    <property type="entry name" value="ABC_tran"/>
    <property type="match status" value="1"/>
</dbReference>
<dbReference type="InterPro" id="IPR003593">
    <property type="entry name" value="AAA+_ATPase"/>
</dbReference>
<dbReference type="InterPro" id="IPR027417">
    <property type="entry name" value="P-loop_NTPase"/>
</dbReference>
<dbReference type="PANTHER" id="PTHR43038">
    <property type="entry name" value="ATP-BINDING CASSETTE, SUB-FAMILY H, MEMBER 1"/>
    <property type="match status" value="1"/>
</dbReference>
<keyword evidence="5 7" id="KW-1133">Transmembrane helix</keyword>
<dbReference type="EMBL" id="UFQT01000564">
    <property type="protein sequence ID" value="SSX25359.1"/>
    <property type="molecule type" value="Genomic_DNA"/>
</dbReference>
<dbReference type="PROSITE" id="PS50893">
    <property type="entry name" value="ABC_TRANSPORTER_2"/>
    <property type="match status" value="1"/>
</dbReference>
<keyword evidence="4" id="KW-0067">ATP-binding</keyword>
<evidence type="ECO:0000259" key="9">
    <source>
        <dbReference type="PROSITE" id="PS51012"/>
    </source>
</evidence>
<feature type="transmembrane region" description="Helical" evidence="7">
    <location>
        <begin position="598"/>
        <end position="627"/>
    </location>
</feature>
<name>A0A336MEP9_CULSO</name>
<evidence type="ECO:0000256" key="4">
    <source>
        <dbReference type="ARBA" id="ARBA00022840"/>
    </source>
</evidence>
<dbReference type="PROSITE" id="PS51012">
    <property type="entry name" value="ABC_TM2"/>
    <property type="match status" value="1"/>
</dbReference>
<evidence type="ECO:0000256" key="2">
    <source>
        <dbReference type="ARBA" id="ARBA00022692"/>
    </source>
</evidence>
<feature type="transmembrane region" description="Helical" evidence="7">
    <location>
        <begin position="723"/>
        <end position="746"/>
    </location>
</feature>
<dbReference type="OMA" id="FRYNQAF"/>
<dbReference type="GO" id="GO:0140359">
    <property type="term" value="F:ABC-type transporter activity"/>
    <property type="evidence" value="ECO:0007669"/>
    <property type="project" value="InterPro"/>
</dbReference>
<organism evidence="11">
    <name type="scientific">Culicoides sonorensis</name>
    <name type="common">Biting midge</name>
    <dbReference type="NCBI Taxonomy" id="179676"/>
    <lineage>
        <taxon>Eukaryota</taxon>
        <taxon>Metazoa</taxon>
        <taxon>Ecdysozoa</taxon>
        <taxon>Arthropoda</taxon>
        <taxon>Hexapoda</taxon>
        <taxon>Insecta</taxon>
        <taxon>Pterygota</taxon>
        <taxon>Neoptera</taxon>
        <taxon>Endopterygota</taxon>
        <taxon>Diptera</taxon>
        <taxon>Nematocera</taxon>
        <taxon>Chironomoidea</taxon>
        <taxon>Ceratopogonidae</taxon>
        <taxon>Ceratopogoninae</taxon>
        <taxon>Culicoides</taxon>
        <taxon>Monoculicoides</taxon>
    </lineage>
</organism>
<evidence type="ECO:0000313" key="11">
    <source>
        <dbReference type="EMBL" id="SSX27283.1"/>
    </source>
</evidence>
<dbReference type="GO" id="GO:0005524">
    <property type="term" value="F:ATP binding"/>
    <property type="evidence" value="ECO:0007669"/>
    <property type="project" value="UniProtKB-KW"/>
</dbReference>
<evidence type="ECO:0000256" key="1">
    <source>
        <dbReference type="ARBA" id="ARBA00004141"/>
    </source>
</evidence>
<gene>
    <name evidence="11" type="primary">CSON014341</name>
    <name evidence="10" type="synonym">CSON012244</name>
</gene>
<feature type="transmembrane region" description="Helical" evidence="7">
    <location>
        <begin position="663"/>
        <end position="684"/>
    </location>
</feature>
<dbReference type="InterPro" id="IPR017871">
    <property type="entry name" value="ABC_transporter-like_CS"/>
</dbReference>
<keyword evidence="3" id="KW-0547">Nucleotide-binding</keyword>
<evidence type="ECO:0000313" key="10">
    <source>
        <dbReference type="EMBL" id="SSX25359.1"/>
    </source>
</evidence>
<dbReference type="PANTHER" id="PTHR43038:SF2">
    <property type="entry name" value="RH61964P"/>
    <property type="match status" value="1"/>
</dbReference>
<dbReference type="InterPro" id="IPR047817">
    <property type="entry name" value="ABC2_TM_bact-type"/>
</dbReference>
<protein>
    <submittedName>
        <fullName evidence="10">CSON012244 protein</fullName>
    </submittedName>
    <submittedName>
        <fullName evidence="11">CSON014341 protein</fullName>
    </submittedName>
</protein>
<dbReference type="SMART" id="SM00382">
    <property type="entry name" value="AAA"/>
    <property type="match status" value="1"/>
</dbReference>
<evidence type="ECO:0000259" key="8">
    <source>
        <dbReference type="PROSITE" id="PS50893"/>
    </source>
</evidence>